<proteinExistence type="predicted"/>
<dbReference type="AlphaFoldDB" id="A0AAD6RVD1"/>
<name>A0AAD6RVD1_9AGAR</name>
<comment type="caution">
    <text evidence="2">The sequence shown here is derived from an EMBL/GenBank/DDBJ whole genome shotgun (WGS) entry which is preliminary data.</text>
</comment>
<gene>
    <name evidence="2" type="ORF">C8F04DRAFT_1204300</name>
</gene>
<sequence length="404" mass="44623">MSAVAKLKSEPSPSSTFENTVLGQQICYLIAEVGFAHEVTPGDHGTHLGFWAKRSGVSVSGSAPNPSLQASREKSRTKYNTPSRSVLAATSSHHSIAQDTVQNPLTFSFGGDVHHVGGIVASRRNFDGNIVRVGGIPFGWQRRARRRHRVPPESAHPDLHGVFEYAVRYLLTDIWDHDVGHNRWRRRDIAVQNARSARFPKYPGPALRPNPRWIARYQAFIDLNFQAFFSCSSSPTMSRVIDGCWPNAAIELNAINNDHATFDPTGTFLLLELAIYHSPSICRLGDWTVVRRWSVSPTKLQSHKSEPHLDPAVALKSLDDAGSPSRRGVANFFSGAQDLVISNNDPPIASTRTKILYTSRKVQCRSEVPSCTTFPESEVRCRRGTRLAGVSAFSGGYPLLGVWT</sequence>
<evidence type="ECO:0000313" key="3">
    <source>
        <dbReference type="Proteomes" id="UP001218188"/>
    </source>
</evidence>
<evidence type="ECO:0000313" key="2">
    <source>
        <dbReference type="EMBL" id="KAJ7015928.1"/>
    </source>
</evidence>
<protein>
    <submittedName>
        <fullName evidence="2">Uncharacterized protein</fullName>
    </submittedName>
</protein>
<dbReference type="Proteomes" id="UP001218188">
    <property type="component" value="Unassembled WGS sequence"/>
</dbReference>
<evidence type="ECO:0000256" key="1">
    <source>
        <dbReference type="SAM" id="MobiDB-lite"/>
    </source>
</evidence>
<feature type="region of interest" description="Disordered" evidence="1">
    <location>
        <begin position="58"/>
        <end position="83"/>
    </location>
</feature>
<dbReference type="EMBL" id="JARJCM010000710">
    <property type="protein sequence ID" value="KAJ7015928.1"/>
    <property type="molecule type" value="Genomic_DNA"/>
</dbReference>
<feature type="compositionally biased region" description="Polar residues" evidence="1">
    <location>
        <begin position="58"/>
        <end position="70"/>
    </location>
</feature>
<organism evidence="2 3">
    <name type="scientific">Mycena alexandri</name>
    <dbReference type="NCBI Taxonomy" id="1745969"/>
    <lineage>
        <taxon>Eukaryota</taxon>
        <taxon>Fungi</taxon>
        <taxon>Dikarya</taxon>
        <taxon>Basidiomycota</taxon>
        <taxon>Agaricomycotina</taxon>
        <taxon>Agaricomycetes</taxon>
        <taxon>Agaricomycetidae</taxon>
        <taxon>Agaricales</taxon>
        <taxon>Marasmiineae</taxon>
        <taxon>Mycenaceae</taxon>
        <taxon>Mycena</taxon>
    </lineage>
</organism>
<keyword evidence="3" id="KW-1185">Reference proteome</keyword>
<reference evidence="2" key="1">
    <citation type="submission" date="2023-03" db="EMBL/GenBank/DDBJ databases">
        <title>Massive genome expansion in bonnet fungi (Mycena s.s.) driven by repeated elements and novel gene families across ecological guilds.</title>
        <authorList>
            <consortium name="Lawrence Berkeley National Laboratory"/>
            <person name="Harder C.B."/>
            <person name="Miyauchi S."/>
            <person name="Viragh M."/>
            <person name="Kuo A."/>
            <person name="Thoen E."/>
            <person name="Andreopoulos B."/>
            <person name="Lu D."/>
            <person name="Skrede I."/>
            <person name="Drula E."/>
            <person name="Henrissat B."/>
            <person name="Morin E."/>
            <person name="Kohler A."/>
            <person name="Barry K."/>
            <person name="LaButti K."/>
            <person name="Morin E."/>
            <person name="Salamov A."/>
            <person name="Lipzen A."/>
            <person name="Mereny Z."/>
            <person name="Hegedus B."/>
            <person name="Baldrian P."/>
            <person name="Stursova M."/>
            <person name="Weitz H."/>
            <person name="Taylor A."/>
            <person name="Grigoriev I.V."/>
            <person name="Nagy L.G."/>
            <person name="Martin F."/>
            <person name="Kauserud H."/>
        </authorList>
    </citation>
    <scope>NUCLEOTIDE SEQUENCE</scope>
    <source>
        <strain evidence="2">CBHHK200</strain>
    </source>
</reference>
<accession>A0AAD6RVD1</accession>